<keyword evidence="2" id="KW-0723">Serine/threonine-protein kinase</keyword>
<keyword evidence="4 7" id="KW-0547">Nucleotide-binding</keyword>
<evidence type="ECO:0000259" key="9">
    <source>
        <dbReference type="PROSITE" id="PS50011"/>
    </source>
</evidence>
<dbReference type="GO" id="GO:0005524">
    <property type="term" value="F:ATP binding"/>
    <property type="evidence" value="ECO:0007669"/>
    <property type="project" value="UniProtKB-UniRule"/>
</dbReference>
<dbReference type="InterPro" id="IPR000719">
    <property type="entry name" value="Prot_kinase_dom"/>
</dbReference>
<dbReference type="EMBL" id="KN818253">
    <property type="protein sequence ID" value="KIL64041.1"/>
    <property type="molecule type" value="Genomic_DNA"/>
</dbReference>
<evidence type="ECO:0000256" key="7">
    <source>
        <dbReference type="PROSITE-ProRule" id="PRU10141"/>
    </source>
</evidence>
<evidence type="ECO:0000256" key="2">
    <source>
        <dbReference type="ARBA" id="ARBA00022527"/>
    </source>
</evidence>
<comment type="similarity">
    <text evidence="1">Belongs to the protein kinase superfamily. STE Ser/Thr protein kinase family. MAP kinase kinase kinase subfamily.</text>
</comment>
<dbReference type="PROSITE" id="PS50011">
    <property type="entry name" value="PROTEIN_KINASE_DOM"/>
    <property type="match status" value="1"/>
</dbReference>
<sequence length="315" mass="35090">MEHTISPADGIDSNHADELSSSQSSTNLAFKYIRGEVVGKGSYASVYLGLVTKTGEMIAVKQIDLQSTSSFSATRDYFVEVFRKETKLRAKLNHNNIVQYLGYEENPQSLSIFLEYVPGGSIRNLLDKSGAFQEDITKSFTSQILSGLEYLHAWEVIHQNLTADNILVEMSGVCKISGFGKSSHVDDMNNIGAVTDVRGALRWMAPEMVRAEEVGVFNVMVDIWGVGCVVLEMWSGELPWGDENEISVQLKLYNHGKPPIPANLTLDPIAEQFRIKCFEISPMDRPTAAQLKGHQYLQLPPNWIFSKLTHDDNAN</sequence>
<feature type="binding site" evidence="7">
    <location>
        <position position="61"/>
    </location>
    <ligand>
        <name>ATP</name>
        <dbReference type="ChEBI" id="CHEBI:30616"/>
    </ligand>
</feature>
<dbReference type="GO" id="GO:0004674">
    <property type="term" value="F:protein serine/threonine kinase activity"/>
    <property type="evidence" value="ECO:0007669"/>
    <property type="project" value="UniProtKB-KW"/>
</dbReference>
<evidence type="ECO:0000256" key="3">
    <source>
        <dbReference type="ARBA" id="ARBA00022679"/>
    </source>
</evidence>
<dbReference type="InParanoid" id="A0A0C2X461"/>
<gene>
    <name evidence="10" type="ORF">M378DRAFT_179021</name>
</gene>
<evidence type="ECO:0000313" key="11">
    <source>
        <dbReference type="Proteomes" id="UP000054549"/>
    </source>
</evidence>
<evidence type="ECO:0000313" key="10">
    <source>
        <dbReference type="EMBL" id="KIL64041.1"/>
    </source>
</evidence>
<dbReference type="PIRSF" id="PIRSF000654">
    <property type="entry name" value="Integrin-linked_kinase"/>
    <property type="match status" value="1"/>
</dbReference>
<organism evidence="10 11">
    <name type="scientific">Amanita muscaria (strain Koide BX008)</name>
    <dbReference type="NCBI Taxonomy" id="946122"/>
    <lineage>
        <taxon>Eukaryota</taxon>
        <taxon>Fungi</taxon>
        <taxon>Dikarya</taxon>
        <taxon>Basidiomycota</taxon>
        <taxon>Agaricomycotina</taxon>
        <taxon>Agaricomycetes</taxon>
        <taxon>Agaricomycetidae</taxon>
        <taxon>Agaricales</taxon>
        <taxon>Pluteineae</taxon>
        <taxon>Amanitaceae</taxon>
        <taxon>Amanita</taxon>
    </lineage>
</organism>
<dbReference type="InterPro" id="IPR017441">
    <property type="entry name" value="Protein_kinase_ATP_BS"/>
</dbReference>
<feature type="region of interest" description="Disordered" evidence="8">
    <location>
        <begin position="1"/>
        <end position="20"/>
    </location>
</feature>
<dbReference type="SUPFAM" id="SSF56112">
    <property type="entry name" value="Protein kinase-like (PK-like)"/>
    <property type="match status" value="1"/>
</dbReference>
<dbReference type="Proteomes" id="UP000054549">
    <property type="component" value="Unassembled WGS sequence"/>
</dbReference>
<dbReference type="OrthoDB" id="266718at2759"/>
<dbReference type="STRING" id="946122.A0A0C2X461"/>
<feature type="domain" description="Protein kinase" evidence="9">
    <location>
        <begin position="32"/>
        <end position="297"/>
    </location>
</feature>
<keyword evidence="3" id="KW-0808">Transferase</keyword>
<keyword evidence="6 7" id="KW-0067">ATP-binding</keyword>
<dbReference type="PANTHER" id="PTHR11584">
    <property type="entry name" value="SERINE/THREONINE PROTEIN KINASE"/>
    <property type="match status" value="1"/>
</dbReference>
<evidence type="ECO:0000256" key="5">
    <source>
        <dbReference type="ARBA" id="ARBA00022777"/>
    </source>
</evidence>
<dbReference type="Gene3D" id="1.10.510.10">
    <property type="entry name" value="Transferase(Phosphotransferase) domain 1"/>
    <property type="match status" value="1"/>
</dbReference>
<dbReference type="HOGENOM" id="CLU_000288_63_23_1"/>
<reference evidence="10 11" key="1">
    <citation type="submission" date="2014-04" db="EMBL/GenBank/DDBJ databases">
        <title>Evolutionary Origins and Diversification of the Mycorrhizal Mutualists.</title>
        <authorList>
            <consortium name="DOE Joint Genome Institute"/>
            <consortium name="Mycorrhizal Genomics Consortium"/>
            <person name="Kohler A."/>
            <person name="Kuo A."/>
            <person name="Nagy L.G."/>
            <person name="Floudas D."/>
            <person name="Copeland A."/>
            <person name="Barry K.W."/>
            <person name="Cichocki N."/>
            <person name="Veneault-Fourrey C."/>
            <person name="LaButti K."/>
            <person name="Lindquist E.A."/>
            <person name="Lipzen A."/>
            <person name="Lundell T."/>
            <person name="Morin E."/>
            <person name="Murat C."/>
            <person name="Riley R."/>
            <person name="Ohm R."/>
            <person name="Sun H."/>
            <person name="Tunlid A."/>
            <person name="Henrissat B."/>
            <person name="Grigoriev I.V."/>
            <person name="Hibbett D.S."/>
            <person name="Martin F."/>
        </authorList>
    </citation>
    <scope>NUCLEOTIDE SEQUENCE [LARGE SCALE GENOMIC DNA]</scope>
    <source>
        <strain evidence="10 11">Koide BX008</strain>
    </source>
</reference>
<dbReference type="InterPro" id="IPR011009">
    <property type="entry name" value="Kinase-like_dom_sf"/>
</dbReference>
<keyword evidence="11" id="KW-1185">Reference proteome</keyword>
<dbReference type="PROSITE" id="PS00107">
    <property type="entry name" value="PROTEIN_KINASE_ATP"/>
    <property type="match status" value="1"/>
</dbReference>
<name>A0A0C2X461_AMAMK</name>
<dbReference type="PANTHER" id="PTHR11584:SF369">
    <property type="entry name" value="MITOGEN-ACTIVATED PROTEIN KINASE KINASE KINASE 19-RELATED"/>
    <property type="match status" value="1"/>
</dbReference>
<evidence type="ECO:0000256" key="4">
    <source>
        <dbReference type="ARBA" id="ARBA00022741"/>
    </source>
</evidence>
<evidence type="ECO:0000256" key="8">
    <source>
        <dbReference type="SAM" id="MobiDB-lite"/>
    </source>
</evidence>
<keyword evidence="5" id="KW-0418">Kinase</keyword>
<accession>A0A0C2X461</accession>
<dbReference type="AlphaFoldDB" id="A0A0C2X461"/>
<evidence type="ECO:0000256" key="6">
    <source>
        <dbReference type="ARBA" id="ARBA00022840"/>
    </source>
</evidence>
<evidence type="ECO:0000256" key="1">
    <source>
        <dbReference type="ARBA" id="ARBA00006529"/>
    </source>
</evidence>
<proteinExistence type="inferred from homology"/>
<dbReference type="Pfam" id="PF00069">
    <property type="entry name" value="Pkinase"/>
    <property type="match status" value="1"/>
</dbReference>
<protein>
    <recommendedName>
        <fullName evidence="9">Protein kinase domain-containing protein</fullName>
    </recommendedName>
</protein>